<dbReference type="Pfam" id="PF01522">
    <property type="entry name" value="Polysacc_deac_1"/>
    <property type="match status" value="1"/>
</dbReference>
<keyword evidence="5" id="KW-1185">Reference proteome</keyword>
<dbReference type="SUPFAM" id="SSF88713">
    <property type="entry name" value="Glycoside hydrolase/deacetylase"/>
    <property type="match status" value="1"/>
</dbReference>
<evidence type="ECO:0000256" key="2">
    <source>
        <dbReference type="ARBA" id="ARBA00022729"/>
    </source>
</evidence>
<dbReference type="Proteomes" id="UP001501237">
    <property type="component" value="Unassembled WGS sequence"/>
</dbReference>
<organism evidence="4 5">
    <name type="scientific">Actinocorallia longicatena</name>
    <dbReference type="NCBI Taxonomy" id="111803"/>
    <lineage>
        <taxon>Bacteria</taxon>
        <taxon>Bacillati</taxon>
        <taxon>Actinomycetota</taxon>
        <taxon>Actinomycetes</taxon>
        <taxon>Streptosporangiales</taxon>
        <taxon>Thermomonosporaceae</taxon>
        <taxon>Actinocorallia</taxon>
    </lineage>
</organism>
<protein>
    <submittedName>
        <fullName evidence="4">Polysaccharide deacetylase family protein</fullName>
    </submittedName>
</protein>
<comment type="subcellular location">
    <subcellularLocation>
        <location evidence="1">Secreted</location>
    </subcellularLocation>
</comment>
<dbReference type="InterPro" id="IPR002509">
    <property type="entry name" value="NODB_dom"/>
</dbReference>
<evidence type="ECO:0000256" key="1">
    <source>
        <dbReference type="ARBA" id="ARBA00004613"/>
    </source>
</evidence>
<dbReference type="InterPro" id="IPR011330">
    <property type="entry name" value="Glyco_hydro/deAcase_b/a-brl"/>
</dbReference>
<dbReference type="PROSITE" id="PS51677">
    <property type="entry name" value="NODB"/>
    <property type="match status" value="1"/>
</dbReference>
<evidence type="ECO:0000259" key="3">
    <source>
        <dbReference type="PROSITE" id="PS51677"/>
    </source>
</evidence>
<dbReference type="PANTHER" id="PTHR34216:SF3">
    <property type="entry name" value="POLY-BETA-1,6-N-ACETYL-D-GLUCOSAMINE N-DEACETYLASE"/>
    <property type="match status" value="1"/>
</dbReference>
<feature type="domain" description="NodB homology" evidence="3">
    <location>
        <begin position="63"/>
        <end position="235"/>
    </location>
</feature>
<dbReference type="PANTHER" id="PTHR34216">
    <property type="match status" value="1"/>
</dbReference>
<proteinExistence type="predicted"/>
<sequence length="235" mass="26694">MKTAKMPLVLMYHSVDEYEEDPFQVTVTPGRFGRQLRWLKARGLRGVSMRELLTAKESGNARGLVGLTFDDGFADFNDQVIGALHEHDYTATVFVVAQRIGGHNTWDGGERPLMTEKQIREAAEAGMEVASHGLNHVALTEAHEHEVEEELVRSREVLQEIIGEPVTGFAYPYGHVSAREAEAVERAGYDYACAIWPSEETGRFALPRTYIGERDTTYRLRAKFLRHECRWRTRV</sequence>
<evidence type="ECO:0000313" key="5">
    <source>
        <dbReference type="Proteomes" id="UP001501237"/>
    </source>
</evidence>
<evidence type="ECO:0000313" key="4">
    <source>
        <dbReference type="EMBL" id="GAA3220911.1"/>
    </source>
</evidence>
<name>A0ABP6QEQ3_9ACTN</name>
<accession>A0ABP6QEQ3</accession>
<dbReference type="InterPro" id="IPR051398">
    <property type="entry name" value="Polysacch_Deacetylase"/>
</dbReference>
<reference evidence="5" key="1">
    <citation type="journal article" date="2019" name="Int. J. Syst. Evol. Microbiol.">
        <title>The Global Catalogue of Microorganisms (GCM) 10K type strain sequencing project: providing services to taxonomists for standard genome sequencing and annotation.</title>
        <authorList>
            <consortium name="The Broad Institute Genomics Platform"/>
            <consortium name="The Broad Institute Genome Sequencing Center for Infectious Disease"/>
            <person name="Wu L."/>
            <person name="Ma J."/>
        </authorList>
    </citation>
    <scope>NUCLEOTIDE SEQUENCE [LARGE SCALE GENOMIC DNA]</scope>
    <source>
        <strain evidence="5">JCM 9377</strain>
    </source>
</reference>
<dbReference type="RefSeq" id="WP_344831694.1">
    <property type="nucleotide sequence ID" value="NZ_BAAAUV010000011.1"/>
</dbReference>
<comment type="caution">
    <text evidence="4">The sequence shown here is derived from an EMBL/GenBank/DDBJ whole genome shotgun (WGS) entry which is preliminary data.</text>
</comment>
<gene>
    <name evidence="4" type="ORF">GCM10010468_45780</name>
</gene>
<dbReference type="CDD" id="cd10918">
    <property type="entry name" value="CE4_NodB_like_5s_6s"/>
    <property type="match status" value="1"/>
</dbReference>
<dbReference type="EMBL" id="BAAAUV010000011">
    <property type="protein sequence ID" value="GAA3220911.1"/>
    <property type="molecule type" value="Genomic_DNA"/>
</dbReference>
<keyword evidence="2" id="KW-0732">Signal</keyword>
<dbReference type="Gene3D" id="3.20.20.370">
    <property type="entry name" value="Glycoside hydrolase/deacetylase"/>
    <property type="match status" value="1"/>
</dbReference>